<dbReference type="InterPro" id="IPR001633">
    <property type="entry name" value="EAL_dom"/>
</dbReference>
<feature type="transmembrane region" description="Helical" evidence="1">
    <location>
        <begin position="160"/>
        <end position="181"/>
    </location>
</feature>
<proteinExistence type="predicted"/>
<dbReference type="PROSITE" id="PS50883">
    <property type="entry name" value="EAL"/>
    <property type="match status" value="1"/>
</dbReference>
<dbReference type="SUPFAM" id="SSF141868">
    <property type="entry name" value="EAL domain-like"/>
    <property type="match status" value="1"/>
</dbReference>
<feature type="domain" description="EAL" evidence="2">
    <location>
        <begin position="535"/>
        <end position="790"/>
    </location>
</feature>
<dbReference type="PANTHER" id="PTHR33121">
    <property type="entry name" value="CYCLIC DI-GMP PHOSPHODIESTERASE PDEF"/>
    <property type="match status" value="1"/>
</dbReference>
<name>A0A1M5PUX7_9GAMM</name>
<gene>
    <name evidence="3" type="ORF">SAMN04488068_2343</name>
</gene>
<feature type="transmembrane region" description="Helical" evidence="1">
    <location>
        <begin position="469"/>
        <end position="490"/>
    </location>
</feature>
<dbReference type="InterPro" id="IPR035919">
    <property type="entry name" value="EAL_sf"/>
</dbReference>
<dbReference type="Pfam" id="PF00563">
    <property type="entry name" value="EAL"/>
    <property type="match status" value="1"/>
</dbReference>
<evidence type="ECO:0000313" key="3">
    <source>
        <dbReference type="EMBL" id="SHH05817.1"/>
    </source>
</evidence>
<evidence type="ECO:0000313" key="4">
    <source>
        <dbReference type="Proteomes" id="UP000199758"/>
    </source>
</evidence>
<evidence type="ECO:0000259" key="2">
    <source>
        <dbReference type="PROSITE" id="PS50883"/>
    </source>
</evidence>
<keyword evidence="1" id="KW-0812">Transmembrane</keyword>
<evidence type="ECO:0000256" key="1">
    <source>
        <dbReference type="SAM" id="Phobius"/>
    </source>
</evidence>
<keyword evidence="1" id="KW-0472">Membrane</keyword>
<dbReference type="Gene3D" id="3.20.20.450">
    <property type="entry name" value="EAL domain"/>
    <property type="match status" value="1"/>
</dbReference>
<dbReference type="CDD" id="cd01948">
    <property type="entry name" value="EAL"/>
    <property type="match status" value="1"/>
</dbReference>
<dbReference type="InterPro" id="IPR050706">
    <property type="entry name" value="Cyclic-di-GMP_PDE-like"/>
</dbReference>
<feature type="transmembrane region" description="Helical" evidence="1">
    <location>
        <begin position="201"/>
        <end position="223"/>
    </location>
</feature>
<dbReference type="GO" id="GO:0071111">
    <property type="term" value="F:cyclic-guanylate-specific phosphodiesterase activity"/>
    <property type="evidence" value="ECO:0007669"/>
    <property type="project" value="InterPro"/>
</dbReference>
<accession>A0A1M5PUX7</accession>
<organism evidence="3 4">
    <name type="scientific">Hydrocarboniphaga daqingensis</name>
    <dbReference type="NCBI Taxonomy" id="490188"/>
    <lineage>
        <taxon>Bacteria</taxon>
        <taxon>Pseudomonadati</taxon>
        <taxon>Pseudomonadota</taxon>
        <taxon>Gammaproteobacteria</taxon>
        <taxon>Nevskiales</taxon>
        <taxon>Nevskiaceae</taxon>
        <taxon>Hydrocarboniphaga</taxon>
    </lineage>
</organism>
<dbReference type="STRING" id="490188.SAMN04488068_2343"/>
<sequence length="801" mass="87439">MRTKLKPDRSRPIIGLSLAALFSAVFATLELAALGETGIASLLSPISGVVFVVALCLGPRGVIASVIGLSLGYLQSSYLGWPVQYQSPVSPMSAAMVISGQALQGQLQSLLYRRLQRRSGTRFNPLIGLLLVAPLSCVVSASITTWVLHFEQGLPGITPLRFWVVTYVGSMLGVTVIYPLAWLLERRLRNTSSRYRSPGMIATAAVVAAGTWALAALLVYNAIQLERSGVRERFAIAARHIADEAEDIDLMAIGLRAVAAPTGIDEAAFQEVAATMLARDASLDAMALVVFAPGGSGGWVVDAAVPASSATRMVGLTLGRDTGLGLQVVAGSNEPRVQIVSGNAVLQKAGSHDDPYLIWLIPMPRRAQWPPQYVLVMQKPESLLRQAIEDASGLPSGAWVQLLDVSAISSRRLLYTGDASGSRIAETRERAAFAAGEVYWQQKITLAGHPLELRLGIPTATAYSFSLQWWFVQVMVQLLGAALAAAIVLAGDRRETLRDMDRQVAVLSRRYLHLERSTMHPSSAAIAAPRSAAASTQHDAALLRAFERGEFRQFYEPVVNLADGRIVGFESLLRWPEAVFDINIPEIVSWAERTQHVHALTLGAVSEAVKLVESWAGLRGDLTTPWISINVSPDDVCDMEFIDRLQLMFQHHPLARRRIKLEITEGVLVRDFRGVAQRLRGMRDQGIGIALDDFGTGYSSLSYLHQLPVDSIKIDRSFVCNLDRDPRVREIVQTTVELAHRLKLDVVAEGVEHASTARYLRDIGCGSAQGWLYAKAQSATTICDWVRRDRHFPWPMAEIGA</sequence>
<dbReference type="SMART" id="SM00052">
    <property type="entry name" value="EAL"/>
    <property type="match status" value="1"/>
</dbReference>
<reference evidence="3 4" key="1">
    <citation type="submission" date="2016-11" db="EMBL/GenBank/DDBJ databases">
        <authorList>
            <person name="Jaros S."/>
            <person name="Januszkiewicz K."/>
            <person name="Wedrychowicz H."/>
        </authorList>
    </citation>
    <scope>NUCLEOTIDE SEQUENCE [LARGE SCALE GENOMIC DNA]</scope>
    <source>
        <strain evidence="3 4">CGMCC 1.7049</strain>
    </source>
</reference>
<dbReference type="PANTHER" id="PTHR33121:SF70">
    <property type="entry name" value="SIGNALING PROTEIN YKOW"/>
    <property type="match status" value="1"/>
</dbReference>
<feature type="transmembrane region" description="Helical" evidence="1">
    <location>
        <begin position="12"/>
        <end position="33"/>
    </location>
</feature>
<keyword evidence="4" id="KW-1185">Reference proteome</keyword>
<keyword evidence="1" id="KW-1133">Transmembrane helix</keyword>
<dbReference type="Proteomes" id="UP000199758">
    <property type="component" value="Unassembled WGS sequence"/>
</dbReference>
<dbReference type="AlphaFoldDB" id="A0A1M5PUX7"/>
<dbReference type="RefSeq" id="WP_072897776.1">
    <property type="nucleotide sequence ID" value="NZ_FQWZ01000005.1"/>
</dbReference>
<dbReference type="EMBL" id="FQWZ01000005">
    <property type="protein sequence ID" value="SHH05817.1"/>
    <property type="molecule type" value="Genomic_DNA"/>
</dbReference>
<protein>
    <submittedName>
        <fullName evidence="3">EAL domain, c-di-GMP-specific phosphodiesterase class I (Or its enzymatically inactive variant)</fullName>
    </submittedName>
</protein>
<feature type="transmembrane region" description="Helical" evidence="1">
    <location>
        <begin position="123"/>
        <end position="148"/>
    </location>
</feature>